<evidence type="ECO:0000256" key="1">
    <source>
        <dbReference type="ARBA" id="ARBA00004651"/>
    </source>
</evidence>
<dbReference type="PIRSF" id="PIRSF005419">
    <property type="entry name" value="FlhA"/>
    <property type="match status" value="1"/>
</dbReference>
<keyword evidence="7" id="KW-0653">Protein transport</keyword>
<dbReference type="AlphaFoldDB" id="K6GQX3"/>
<keyword evidence="4 7" id="KW-0812">Transmembrane</keyword>
<keyword evidence="7" id="KW-1005">Bacterial flagellum biogenesis</keyword>
<evidence type="ECO:0000313" key="8">
    <source>
        <dbReference type="EMBL" id="EKO39381.1"/>
    </source>
</evidence>
<evidence type="ECO:0000256" key="2">
    <source>
        <dbReference type="ARBA" id="ARBA00008835"/>
    </source>
</evidence>
<comment type="caution">
    <text evidence="8">The sequence shown here is derived from an EMBL/GenBank/DDBJ whole genome shotgun (WGS) entry which is preliminary data.</text>
</comment>
<evidence type="ECO:0000256" key="3">
    <source>
        <dbReference type="ARBA" id="ARBA00022475"/>
    </source>
</evidence>
<keyword evidence="8" id="KW-0282">Flagellum</keyword>
<evidence type="ECO:0000256" key="5">
    <source>
        <dbReference type="ARBA" id="ARBA00022989"/>
    </source>
</evidence>
<sequence>MAKAAQTPVQFNYERFTKQGDIMLAAGVVVILFVMLVPIPPAFIDLMLTFSISISLVVLVTSMFMGSPLEFSIYPTLLLVTTLLRLSMNVASTRLILLHGDEGPSAAGHVIQAFGQFVVGGNYVVGCVIFLVLFAINKKVIVAGTTRIAEVAARFTLDAMPGKQMAIEADLNAGLINEKQATERRDAIRKEADFYGAMDGAGKFVSGDVTATIIITAINIFGGFFIGVLQKGMNWKDAAQTYTLLTIGDGLVSIIPSIIISTSAGLIVSRAAAEAKMGEEFLAQLTFHPRALRLVSGMLFLFGIVPGLPTFPFFAMSILLFFVARLSGKQQELLQGQAAEQEKKPAPELETPEEVQTLLPLDALELEVGYGLIPLVDEEQNGNLLARIRSIRRQFALDMGVVIPSLHLRDNLQLRPGQYVVLIKGNEVASAEILIDHYLAMDPGDAKHRIQGVETREPAFNLPALWVPELHKEEAMLAGYTVVDPATVIATHLTEVFKRHLHEFLGRQEVQTLLETLSKRAPKVVEELVPGAMNLGGVQKVLQNLVREGVSIRDLLTVAETMADYAGSVKDPDQLTEYVRSRMGRTIVKPYLTGEGALPIMTLAPKVEGAVQESVRQTDHGAYLAMEPGLAQRIIQAIQKAMDKAMLGDGQPVLLTSPLVRPHLAQLLSRFIPNLPVISQAEIPAEIKLQSIANIGLTNAG</sequence>
<feature type="transmembrane region" description="Helical" evidence="7">
    <location>
        <begin position="46"/>
        <end position="65"/>
    </location>
</feature>
<dbReference type="GO" id="GO:0044780">
    <property type="term" value="P:bacterial-type flagellum assembly"/>
    <property type="evidence" value="ECO:0007669"/>
    <property type="project" value="InterPro"/>
</dbReference>
<feature type="transmembrane region" description="Helical" evidence="7">
    <location>
        <begin position="209"/>
        <end position="230"/>
    </location>
</feature>
<gene>
    <name evidence="7" type="primary">flhA</name>
    <name evidence="8" type="ORF">B193_1905</name>
</gene>
<dbReference type="Pfam" id="PF00771">
    <property type="entry name" value="FHIPEP"/>
    <property type="match status" value="1"/>
</dbReference>
<keyword evidence="6 7" id="KW-0472">Membrane</keyword>
<keyword evidence="7" id="KW-0813">Transport</keyword>
<dbReference type="InterPro" id="IPR042196">
    <property type="entry name" value="FHIPEP_4"/>
</dbReference>
<evidence type="ECO:0000256" key="7">
    <source>
        <dbReference type="RuleBase" id="RU364093"/>
    </source>
</evidence>
<dbReference type="PANTHER" id="PTHR30161:SF1">
    <property type="entry name" value="FLAGELLAR BIOSYNTHESIS PROTEIN FLHA-RELATED"/>
    <property type="match status" value="1"/>
</dbReference>
<feature type="transmembrane region" description="Helical" evidence="7">
    <location>
        <begin position="77"/>
        <end position="97"/>
    </location>
</feature>
<dbReference type="Proteomes" id="UP000006272">
    <property type="component" value="Unassembled WGS sequence"/>
</dbReference>
<dbReference type="PATRIC" id="fig|1206767.3.peg.1857"/>
<dbReference type="InterPro" id="IPR042193">
    <property type="entry name" value="FHIPEP_3"/>
</dbReference>
<name>K6GQX3_9BACT</name>
<evidence type="ECO:0000256" key="4">
    <source>
        <dbReference type="ARBA" id="ARBA00022692"/>
    </source>
</evidence>
<feature type="transmembrane region" description="Helical" evidence="7">
    <location>
        <begin position="117"/>
        <end position="137"/>
    </location>
</feature>
<dbReference type="Gene3D" id="3.40.50.12790">
    <property type="entry name" value="FHIPEP family, domain 4"/>
    <property type="match status" value="1"/>
</dbReference>
<evidence type="ECO:0000256" key="6">
    <source>
        <dbReference type="ARBA" id="ARBA00023136"/>
    </source>
</evidence>
<proteinExistence type="inferred from homology"/>
<dbReference type="NCBIfam" id="TIGR01398">
    <property type="entry name" value="FlhA"/>
    <property type="match status" value="1"/>
</dbReference>
<dbReference type="Gene3D" id="1.10.8.540">
    <property type="entry name" value="FHIPEP family, domain 3"/>
    <property type="match status" value="1"/>
</dbReference>
<dbReference type="PANTHER" id="PTHR30161">
    <property type="entry name" value="FLAGELLAR EXPORT PROTEIN, MEMBRANE FLHA SUBUNIT-RELATED"/>
    <property type="match status" value="1"/>
</dbReference>
<dbReference type="GO" id="GO:0009306">
    <property type="term" value="P:protein secretion"/>
    <property type="evidence" value="ECO:0007669"/>
    <property type="project" value="InterPro"/>
</dbReference>
<dbReference type="InterPro" id="IPR001712">
    <property type="entry name" value="T3SS_FHIPEP"/>
</dbReference>
<dbReference type="GO" id="GO:0005886">
    <property type="term" value="C:plasma membrane"/>
    <property type="evidence" value="ECO:0007669"/>
    <property type="project" value="UniProtKB-SubCell"/>
</dbReference>
<dbReference type="PRINTS" id="PR00949">
    <property type="entry name" value="TYPE3IMAPROT"/>
</dbReference>
<keyword evidence="8" id="KW-0966">Cell projection</keyword>
<reference evidence="8 9" key="1">
    <citation type="submission" date="2012-07" db="EMBL/GenBank/DDBJ databases">
        <title>Draft genome sequence of Desulfovibrio magneticus str. Maddingley MBC34 obtained from a metagenomic sequence of a methanogenic enrichment isolated from coal-seam formation water in Victoria, Australia.</title>
        <authorList>
            <person name="Greenfield P."/>
            <person name="Hendry P."/>
            <person name="Li D."/>
            <person name="Rosewarne C.P."/>
            <person name="Tran-Dinh N."/>
            <person name="Elbourne L.D.H."/>
            <person name="Paulsen I.T."/>
            <person name="Midgley D.J."/>
        </authorList>
    </citation>
    <scope>NUCLEOTIDE SEQUENCE [LARGE SCALE GENOMIC DNA]</scope>
    <source>
        <strain evidence="9">Maddingley MBC34</strain>
    </source>
</reference>
<dbReference type="InterPro" id="IPR042194">
    <property type="entry name" value="FHIPEP_1"/>
</dbReference>
<comment type="similarity">
    <text evidence="2 7">Belongs to the FHIPEP (flagella/HR/invasion proteins export pore) family.</text>
</comment>
<comment type="function">
    <text evidence="7">Required for formation of the rod structure of the flagellar apparatus. Together with FliI and FliH, may constitute the export apparatus of flagellin.</text>
</comment>
<organism evidence="8 9">
    <name type="scientific">Solidesulfovibrio magneticus str. Maddingley MBC34</name>
    <dbReference type="NCBI Taxonomy" id="1206767"/>
    <lineage>
        <taxon>Bacteria</taxon>
        <taxon>Pseudomonadati</taxon>
        <taxon>Thermodesulfobacteriota</taxon>
        <taxon>Desulfovibrionia</taxon>
        <taxon>Desulfovibrionales</taxon>
        <taxon>Desulfovibrionaceae</taxon>
        <taxon>Solidesulfovibrio</taxon>
    </lineage>
</organism>
<dbReference type="InterPro" id="IPR006301">
    <property type="entry name" value="FlhA"/>
</dbReference>
<keyword evidence="7" id="KW-1006">Bacterial flagellum protein export</keyword>
<keyword evidence="3 7" id="KW-1003">Cell membrane</keyword>
<feature type="transmembrane region" description="Helical" evidence="7">
    <location>
        <begin position="21"/>
        <end position="40"/>
    </location>
</feature>
<protein>
    <recommendedName>
        <fullName evidence="7">Flagellar biosynthesis protein FlhA</fullName>
    </recommendedName>
</protein>
<comment type="subcellular location">
    <subcellularLocation>
        <location evidence="1 7">Cell membrane</location>
        <topology evidence="1 7">Multi-pass membrane protein</topology>
    </subcellularLocation>
</comment>
<keyword evidence="5 7" id="KW-1133">Transmembrane helix</keyword>
<accession>K6GQX3</accession>
<dbReference type="Gene3D" id="3.40.30.60">
    <property type="entry name" value="FHIPEP family, domain 1"/>
    <property type="match status" value="1"/>
</dbReference>
<evidence type="ECO:0000313" key="9">
    <source>
        <dbReference type="Proteomes" id="UP000006272"/>
    </source>
</evidence>
<feature type="transmembrane region" description="Helical" evidence="7">
    <location>
        <begin position="294"/>
        <end position="324"/>
    </location>
</feature>
<keyword evidence="8" id="KW-0969">Cilium</keyword>
<dbReference type="EMBL" id="ALAO01000146">
    <property type="protein sequence ID" value="EKO39381.1"/>
    <property type="molecule type" value="Genomic_DNA"/>
</dbReference>
<feature type="transmembrane region" description="Helical" evidence="7">
    <location>
        <begin position="250"/>
        <end position="273"/>
    </location>
</feature>